<accession>A0ACC0UJG8</accession>
<name>A0ACC0UJG8_9AGAM</name>
<sequence>MSSFTEAWLPGPGPKALSFYTRTYHPPSGSPRGVVVFIHGFIEHVTRYEYVHKRWADHGFVVFTFDQRGFGRTALDQKRSPGSVYGRTCDADQISDIAWALRVAQEANPTVPLFLMGHSMGGGLVLSFAMRANTQDSVSQLSGIIASSPCILLTKPQGAITRWLSSRVRSVLPNQNIPVSVEPKVRRCSLFPSVPTRNSAWTTQHLSHDPAVVKDNETDQLIRRSASLRAIDDMLNRGENLAKDYKNWPTALPVLVVHGTEDKVCSVEAAKLFVDRLPASDKNISLYEGGYHELQNEPDGVKEKFVDECVEWANAHFPIASDATQARL</sequence>
<dbReference type="Proteomes" id="UP001207468">
    <property type="component" value="Unassembled WGS sequence"/>
</dbReference>
<comment type="caution">
    <text evidence="1">The sequence shown here is derived from an EMBL/GenBank/DDBJ whole genome shotgun (WGS) entry which is preliminary data.</text>
</comment>
<dbReference type="EMBL" id="JAGFNK010000021">
    <property type="protein sequence ID" value="KAI9511470.1"/>
    <property type="molecule type" value="Genomic_DNA"/>
</dbReference>
<evidence type="ECO:0000313" key="1">
    <source>
        <dbReference type="EMBL" id="KAI9511470.1"/>
    </source>
</evidence>
<proteinExistence type="predicted"/>
<reference evidence="1" key="1">
    <citation type="submission" date="2021-03" db="EMBL/GenBank/DDBJ databases">
        <title>Evolutionary priming and transition to the ectomycorrhizal habit in an iconic lineage of mushroom-forming fungi: is preadaptation a requirement?</title>
        <authorList>
            <consortium name="DOE Joint Genome Institute"/>
            <person name="Looney B.P."/>
            <person name="Miyauchi S."/>
            <person name="Morin E."/>
            <person name="Drula E."/>
            <person name="Courty P.E."/>
            <person name="Chicoki N."/>
            <person name="Fauchery L."/>
            <person name="Kohler A."/>
            <person name="Kuo A."/>
            <person name="LaButti K."/>
            <person name="Pangilinan J."/>
            <person name="Lipzen A."/>
            <person name="Riley R."/>
            <person name="Andreopoulos W."/>
            <person name="He G."/>
            <person name="Johnson J."/>
            <person name="Barry K.W."/>
            <person name="Grigoriev I.V."/>
            <person name="Nagy L."/>
            <person name="Hibbett D."/>
            <person name="Henrissat B."/>
            <person name="Matheny P.B."/>
            <person name="Labbe J."/>
            <person name="Martin A.F."/>
        </authorList>
    </citation>
    <scope>NUCLEOTIDE SEQUENCE</scope>
    <source>
        <strain evidence="1">BPL698</strain>
    </source>
</reference>
<evidence type="ECO:0000313" key="2">
    <source>
        <dbReference type="Proteomes" id="UP001207468"/>
    </source>
</evidence>
<keyword evidence="2" id="KW-1185">Reference proteome</keyword>
<gene>
    <name evidence="1" type="ORF">F5148DRAFT_325415</name>
</gene>
<organism evidence="1 2">
    <name type="scientific">Russula earlei</name>
    <dbReference type="NCBI Taxonomy" id="71964"/>
    <lineage>
        <taxon>Eukaryota</taxon>
        <taxon>Fungi</taxon>
        <taxon>Dikarya</taxon>
        <taxon>Basidiomycota</taxon>
        <taxon>Agaricomycotina</taxon>
        <taxon>Agaricomycetes</taxon>
        <taxon>Russulales</taxon>
        <taxon>Russulaceae</taxon>
        <taxon>Russula</taxon>
    </lineage>
</organism>
<protein>
    <submittedName>
        <fullName evidence="1">Alpha beta-hydrolase</fullName>
    </submittedName>
</protein>